<dbReference type="RefSeq" id="WP_200349462.1">
    <property type="nucleotide sequence ID" value="NZ_BAABHZ010000010.1"/>
</dbReference>
<feature type="signal peptide" evidence="2">
    <location>
        <begin position="1"/>
        <end position="22"/>
    </location>
</feature>
<dbReference type="EMBL" id="JAENIK010000004">
    <property type="protein sequence ID" value="MBK1814500.1"/>
    <property type="molecule type" value="Genomic_DNA"/>
</dbReference>
<proteinExistence type="predicted"/>
<protein>
    <submittedName>
        <fullName evidence="3">Uncharacterized protein</fullName>
    </submittedName>
</protein>
<comment type="caution">
    <text evidence="3">The sequence shown here is derived from an EMBL/GenBank/DDBJ whole genome shotgun (WGS) entry which is preliminary data.</text>
</comment>
<feature type="chain" id="PRO_5037113298" evidence="2">
    <location>
        <begin position="23"/>
        <end position="214"/>
    </location>
</feature>
<accession>A0A934R2W1</accession>
<sequence length="214" mass="23348">MKLLLGATIALLLGALAVSWQGMTNGVKNTPADELARLENQIKELRAEQDKLALEKQMQQLQGQAATPSSNAAEIELMKAQMEKGKQALLELEKEKAERDKLVDDQEELLADQKKLESTDVELRRARMISEALLIGKVAEYIEDPATGGFVTFSIEMPEQVQVGTILAIRRKTGILGQLKVSDVTPDGGIANPMASFGTVKPQLGDELILPPPY</sequence>
<evidence type="ECO:0000256" key="2">
    <source>
        <dbReference type="SAM" id="SignalP"/>
    </source>
</evidence>
<dbReference type="Proteomes" id="UP000600139">
    <property type="component" value="Unassembled WGS sequence"/>
</dbReference>
<keyword evidence="4" id="KW-1185">Reference proteome</keyword>
<keyword evidence="2" id="KW-0732">Signal</keyword>
<evidence type="ECO:0000256" key="1">
    <source>
        <dbReference type="SAM" id="Coils"/>
    </source>
</evidence>
<organism evidence="3 4">
    <name type="scientific">Luteolibacter yonseiensis</name>
    <dbReference type="NCBI Taxonomy" id="1144680"/>
    <lineage>
        <taxon>Bacteria</taxon>
        <taxon>Pseudomonadati</taxon>
        <taxon>Verrucomicrobiota</taxon>
        <taxon>Verrucomicrobiia</taxon>
        <taxon>Verrucomicrobiales</taxon>
        <taxon>Verrucomicrobiaceae</taxon>
        <taxon>Luteolibacter</taxon>
    </lineage>
</organism>
<gene>
    <name evidence="3" type="ORF">JIN84_02670</name>
</gene>
<reference evidence="3" key="1">
    <citation type="submission" date="2021-01" db="EMBL/GenBank/DDBJ databases">
        <title>Modified the classification status of verrucomicrobia.</title>
        <authorList>
            <person name="Feng X."/>
        </authorList>
    </citation>
    <scope>NUCLEOTIDE SEQUENCE</scope>
    <source>
        <strain evidence="3">JCM 18052</strain>
    </source>
</reference>
<evidence type="ECO:0000313" key="4">
    <source>
        <dbReference type="Proteomes" id="UP000600139"/>
    </source>
</evidence>
<name>A0A934R2W1_9BACT</name>
<keyword evidence="1" id="KW-0175">Coiled coil</keyword>
<evidence type="ECO:0000313" key="3">
    <source>
        <dbReference type="EMBL" id="MBK1814500.1"/>
    </source>
</evidence>
<dbReference type="AlphaFoldDB" id="A0A934R2W1"/>
<feature type="coiled-coil region" evidence="1">
    <location>
        <begin position="28"/>
        <end position="112"/>
    </location>
</feature>